<dbReference type="Proteomes" id="UP000762676">
    <property type="component" value="Unassembled WGS sequence"/>
</dbReference>
<comment type="caution">
    <text evidence="1">The sequence shown here is derived from an EMBL/GenBank/DDBJ whole genome shotgun (WGS) entry which is preliminary data.</text>
</comment>
<proteinExistence type="predicted"/>
<dbReference type="AlphaFoldDB" id="A0AAV4I2S5"/>
<dbReference type="EMBL" id="BMAT01013026">
    <property type="protein sequence ID" value="GFS04210.1"/>
    <property type="molecule type" value="Genomic_DNA"/>
</dbReference>
<gene>
    <name evidence="1" type="ORF">ElyMa_006490200</name>
</gene>
<protein>
    <submittedName>
        <fullName evidence="1">Uncharacterized protein</fullName>
    </submittedName>
</protein>
<reference evidence="1 2" key="1">
    <citation type="journal article" date="2021" name="Elife">
        <title>Chloroplast acquisition without the gene transfer in kleptoplastic sea slugs, Plakobranchus ocellatus.</title>
        <authorList>
            <person name="Maeda T."/>
            <person name="Takahashi S."/>
            <person name="Yoshida T."/>
            <person name="Shimamura S."/>
            <person name="Takaki Y."/>
            <person name="Nagai Y."/>
            <person name="Toyoda A."/>
            <person name="Suzuki Y."/>
            <person name="Arimoto A."/>
            <person name="Ishii H."/>
            <person name="Satoh N."/>
            <person name="Nishiyama T."/>
            <person name="Hasebe M."/>
            <person name="Maruyama T."/>
            <person name="Minagawa J."/>
            <person name="Obokata J."/>
            <person name="Shigenobu S."/>
        </authorList>
    </citation>
    <scope>NUCLEOTIDE SEQUENCE [LARGE SCALE GENOMIC DNA]</scope>
</reference>
<accession>A0AAV4I2S5</accession>
<name>A0AAV4I2S5_9GAST</name>
<keyword evidence="2" id="KW-1185">Reference proteome</keyword>
<organism evidence="1 2">
    <name type="scientific">Elysia marginata</name>
    <dbReference type="NCBI Taxonomy" id="1093978"/>
    <lineage>
        <taxon>Eukaryota</taxon>
        <taxon>Metazoa</taxon>
        <taxon>Spiralia</taxon>
        <taxon>Lophotrochozoa</taxon>
        <taxon>Mollusca</taxon>
        <taxon>Gastropoda</taxon>
        <taxon>Heterobranchia</taxon>
        <taxon>Euthyneura</taxon>
        <taxon>Panpulmonata</taxon>
        <taxon>Sacoglossa</taxon>
        <taxon>Placobranchoidea</taxon>
        <taxon>Plakobranchidae</taxon>
        <taxon>Elysia</taxon>
    </lineage>
</organism>
<sequence>MEVSNRFYALETVRDVKDIEDYWDKTRGVWKESCEEVLGLRGKFQSGDKPMRARDGKLLRSQDKQKNRWKEHFAELLNRPLPDNPPNIEPAEVDLEIDLEPPSTWEVLGAIKKN</sequence>
<evidence type="ECO:0000313" key="2">
    <source>
        <dbReference type="Proteomes" id="UP000762676"/>
    </source>
</evidence>
<evidence type="ECO:0000313" key="1">
    <source>
        <dbReference type="EMBL" id="GFS04210.1"/>
    </source>
</evidence>